<feature type="chain" id="PRO_5045372618" description="PBP domain-containing protein" evidence="1">
    <location>
        <begin position="25"/>
        <end position="147"/>
    </location>
</feature>
<accession>A0ABU5VRR8</accession>
<keyword evidence="1" id="KW-0732">Signal</keyword>
<evidence type="ECO:0008006" key="4">
    <source>
        <dbReference type="Google" id="ProtNLM"/>
    </source>
</evidence>
<comment type="caution">
    <text evidence="2">The sequence shown here is derived from an EMBL/GenBank/DDBJ whole genome shotgun (WGS) entry which is preliminary data.</text>
</comment>
<protein>
    <recommendedName>
        <fullName evidence="4">PBP domain-containing protein</fullName>
    </recommendedName>
</protein>
<gene>
    <name evidence="2" type="ORF">SHI21_06025</name>
</gene>
<sequence>MKFPFVKTLILMLALLLLPISVMAASDIVVIVNEKNPVTSLKVSELEDFFMKRNRIWPNGDAVRFFDHRDENENRKIFLKKFVKKTSREVELYWIGEKIYTGNIAPIQITSDSMMTSMVSRFPGGIGYVSSKYKLPKNVKSIEIKKD</sequence>
<feature type="signal peptide" evidence="1">
    <location>
        <begin position="1"/>
        <end position="24"/>
    </location>
</feature>
<dbReference type="SUPFAM" id="SSF53850">
    <property type="entry name" value="Periplasmic binding protein-like II"/>
    <property type="match status" value="1"/>
</dbReference>
<reference evidence="2 3" key="1">
    <citation type="submission" date="2023-11" db="EMBL/GenBank/DDBJ databases">
        <title>A Novel Polar Bacteriovorax (B. antarcticus) Isolated from the Biocrust in Antarctica.</title>
        <authorList>
            <person name="Mun W."/>
            <person name="Choi S.Y."/>
            <person name="Mitchell R.J."/>
        </authorList>
    </citation>
    <scope>NUCLEOTIDE SEQUENCE [LARGE SCALE GENOMIC DNA]</scope>
    <source>
        <strain evidence="2 3">PP10</strain>
    </source>
</reference>
<proteinExistence type="predicted"/>
<dbReference type="RefSeq" id="WP_323575376.1">
    <property type="nucleotide sequence ID" value="NZ_JAYGJQ010000001.1"/>
</dbReference>
<organism evidence="2 3">
    <name type="scientific">Bacteriovorax antarcticus</name>
    <dbReference type="NCBI Taxonomy" id="3088717"/>
    <lineage>
        <taxon>Bacteria</taxon>
        <taxon>Pseudomonadati</taxon>
        <taxon>Bdellovibrionota</taxon>
        <taxon>Bacteriovoracia</taxon>
        <taxon>Bacteriovoracales</taxon>
        <taxon>Bacteriovoracaceae</taxon>
        <taxon>Bacteriovorax</taxon>
    </lineage>
</organism>
<name>A0ABU5VRR8_9BACT</name>
<evidence type="ECO:0000313" key="2">
    <source>
        <dbReference type="EMBL" id="MEA9355746.1"/>
    </source>
</evidence>
<dbReference type="Gene3D" id="3.40.190.10">
    <property type="entry name" value="Periplasmic binding protein-like II"/>
    <property type="match status" value="1"/>
</dbReference>
<keyword evidence="3" id="KW-1185">Reference proteome</keyword>
<evidence type="ECO:0000256" key="1">
    <source>
        <dbReference type="SAM" id="SignalP"/>
    </source>
</evidence>
<dbReference type="EMBL" id="JAYGJQ010000001">
    <property type="protein sequence ID" value="MEA9355746.1"/>
    <property type="molecule type" value="Genomic_DNA"/>
</dbReference>
<evidence type="ECO:0000313" key="3">
    <source>
        <dbReference type="Proteomes" id="UP001302274"/>
    </source>
</evidence>
<dbReference type="Proteomes" id="UP001302274">
    <property type="component" value="Unassembled WGS sequence"/>
</dbReference>